<dbReference type="Proteomes" id="UP000266723">
    <property type="component" value="Unassembled WGS sequence"/>
</dbReference>
<sequence length="214" mass="23754">MRLIEIPCLPPVGIVAGQLAPWIIWSLWTVHNRIIFNNKLCSPDEVITKAVVAAREWLNAQCKEVHRPPLVRRPANISPLTVVIQTDAAWNGTTKNAGLGWIIKKTEGFLRFQESNRLVNSPLVTEGLAMRKAVEMCKELGIQYVSFELDCSQLIKALNSMVEPPEIYGIIADIRIACNFFTSVSFVWIPRAGNSEADLLAKQALNLVSSGFAV</sequence>
<organism evidence="2 3">
    <name type="scientific">Brassica cretica</name>
    <name type="common">Mustard</name>
    <dbReference type="NCBI Taxonomy" id="69181"/>
    <lineage>
        <taxon>Eukaryota</taxon>
        <taxon>Viridiplantae</taxon>
        <taxon>Streptophyta</taxon>
        <taxon>Embryophyta</taxon>
        <taxon>Tracheophyta</taxon>
        <taxon>Spermatophyta</taxon>
        <taxon>Magnoliopsida</taxon>
        <taxon>eudicotyledons</taxon>
        <taxon>Gunneridae</taxon>
        <taxon>Pentapetalae</taxon>
        <taxon>rosids</taxon>
        <taxon>malvids</taxon>
        <taxon>Brassicales</taxon>
        <taxon>Brassicaceae</taxon>
        <taxon>Brassiceae</taxon>
        <taxon>Brassica</taxon>
    </lineage>
</organism>
<protein>
    <recommendedName>
        <fullName evidence="1">RNase H type-1 domain-containing protein</fullName>
    </recommendedName>
</protein>
<dbReference type="Gene3D" id="3.30.420.10">
    <property type="entry name" value="Ribonuclease H-like superfamily/Ribonuclease H"/>
    <property type="match status" value="1"/>
</dbReference>
<dbReference type="EMBL" id="QGKV02000832">
    <property type="protein sequence ID" value="KAF3551683.1"/>
    <property type="molecule type" value="Genomic_DNA"/>
</dbReference>
<dbReference type="SUPFAM" id="SSF53098">
    <property type="entry name" value="Ribonuclease H-like"/>
    <property type="match status" value="1"/>
</dbReference>
<gene>
    <name evidence="2" type="ORF">DY000_02001739</name>
</gene>
<dbReference type="InterPro" id="IPR036397">
    <property type="entry name" value="RNaseH_sf"/>
</dbReference>
<keyword evidence="3" id="KW-1185">Reference proteome</keyword>
<dbReference type="PANTHER" id="PTHR47074">
    <property type="entry name" value="BNAC02G40300D PROTEIN"/>
    <property type="match status" value="1"/>
</dbReference>
<dbReference type="InterPro" id="IPR044730">
    <property type="entry name" value="RNase_H-like_dom_plant"/>
</dbReference>
<dbReference type="InterPro" id="IPR002156">
    <property type="entry name" value="RNaseH_domain"/>
</dbReference>
<dbReference type="InterPro" id="IPR012337">
    <property type="entry name" value="RNaseH-like_sf"/>
</dbReference>
<dbReference type="InterPro" id="IPR052929">
    <property type="entry name" value="RNase_H-like_EbsB-rel"/>
</dbReference>
<dbReference type="Pfam" id="PF13456">
    <property type="entry name" value="RVT_3"/>
    <property type="match status" value="1"/>
</dbReference>
<feature type="domain" description="RNase H type-1" evidence="1">
    <location>
        <begin position="86"/>
        <end position="204"/>
    </location>
</feature>
<dbReference type="CDD" id="cd06222">
    <property type="entry name" value="RNase_H_like"/>
    <property type="match status" value="1"/>
</dbReference>
<evidence type="ECO:0000313" key="3">
    <source>
        <dbReference type="Proteomes" id="UP000266723"/>
    </source>
</evidence>
<evidence type="ECO:0000313" key="2">
    <source>
        <dbReference type="EMBL" id="KAF3551683.1"/>
    </source>
</evidence>
<name>A0ABQ7CKG9_BRACR</name>
<proteinExistence type="predicted"/>
<reference evidence="2 3" key="1">
    <citation type="journal article" date="2020" name="BMC Genomics">
        <title>Intraspecific diversification of the crop wild relative Brassica cretica Lam. using demographic model selection.</title>
        <authorList>
            <person name="Kioukis A."/>
            <person name="Michalopoulou V.A."/>
            <person name="Briers L."/>
            <person name="Pirintsos S."/>
            <person name="Studholme D.J."/>
            <person name="Pavlidis P."/>
            <person name="Sarris P.F."/>
        </authorList>
    </citation>
    <scope>NUCLEOTIDE SEQUENCE [LARGE SCALE GENOMIC DNA]</scope>
    <source>
        <strain evidence="3">cv. PFS-1207/04</strain>
    </source>
</reference>
<comment type="caution">
    <text evidence="2">The sequence shown here is derived from an EMBL/GenBank/DDBJ whole genome shotgun (WGS) entry which is preliminary data.</text>
</comment>
<dbReference type="PANTHER" id="PTHR47074:SF11">
    <property type="entry name" value="REVERSE TRANSCRIPTASE-LIKE PROTEIN"/>
    <property type="match status" value="1"/>
</dbReference>
<evidence type="ECO:0000259" key="1">
    <source>
        <dbReference type="Pfam" id="PF13456"/>
    </source>
</evidence>
<accession>A0ABQ7CKG9</accession>